<accession>A0A177ASU1</accession>
<evidence type="ECO:0008006" key="3">
    <source>
        <dbReference type="Google" id="ProtNLM"/>
    </source>
</evidence>
<dbReference type="Gene3D" id="1.10.10.60">
    <property type="entry name" value="Homeodomain-like"/>
    <property type="match status" value="1"/>
</dbReference>
<reference evidence="1 2" key="1">
    <citation type="submission" date="2016-04" db="EMBL/GenBank/DDBJ databases">
        <title>The genome of Intoshia linei affirms orthonectids as highly simplified spiralians.</title>
        <authorList>
            <person name="Mikhailov K.V."/>
            <person name="Slusarev G.S."/>
            <person name="Nikitin M.A."/>
            <person name="Logacheva M.D."/>
            <person name="Penin A."/>
            <person name="Aleoshin V."/>
            <person name="Panchin Y.V."/>
        </authorList>
    </citation>
    <scope>NUCLEOTIDE SEQUENCE [LARGE SCALE GENOMIC DNA]</scope>
    <source>
        <strain evidence="1">Intl2013</strain>
        <tissue evidence="1">Whole animal</tissue>
    </source>
</reference>
<dbReference type="EMBL" id="LWCA01001725">
    <property type="protein sequence ID" value="OAF64602.1"/>
    <property type="molecule type" value="Genomic_DNA"/>
</dbReference>
<protein>
    <recommendedName>
        <fullName evidence="3">HTH psq-type domain-containing protein</fullName>
    </recommendedName>
</protein>
<sequence>MLSKNIKNQLSYEEKYAIIEYYDSEINKNVKVSQRKLAEKYIIAVGSVNKILKDCEKIKKINEHLKLGKNKKIKLNVFQYEKILLEWFSFKRNLNFIISDEDVKQAAKNIGKNGSRKLHCIDRMTFIINHFKVISLIVYLDKML</sequence>
<evidence type="ECO:0000313" key="1">
    <source>
        <dbReference type="EMBL" id="OAF64602.1"/>
    </source>
</evidence>
<evidence type="ECO:0000313" key="2">
    <source>
        <dbReference type="Proteomes" id="UP000078046"/>
    </source>
</evidence>
<proteinExistence type="predicted"/>
<gene>
    <name evidence="1" type="ORF">A3Q56_07679</name>
</gene>
<organism evidence="1 2">
    <name type="scientific">Intoshia linei</name>
    <dbReference type="NCBI Taxonomy" id="1819745"/>
    <lineage>
        <taxon>Eukaryota</taxon>
        <taxon>Metazoa</taxon>
        <taxon>Spiralia</taxon>
        <taxon>Lophotrochozoa</taxon>
        <taxon>Mesozoa</taxon>
        <taxon>Orthonectida</taxon>
        <taxon>Rhopaluridae</taxon>
        <taxon>Intoshia</taxon>
    </lineage>
</organism>
<dbReference type="AlphaFoldDB" id="A0A177ASU1"/>
<name>A0A177ASU1_9BILA</name>
<dbReference type="Proteomes" id="UP000078046">
    <property type="component" value="Unassembled WGS sequence"/>
</dbReference>
<keyword evidence="2" id="KW-1185">Reference proteome</keyword>
<comment type="caution">
    <text evidence="1">The sequence shown here is derived from an EMBL/GenBank/DDBJ whole genome shotgun (WGS) entry which is preliminary data.</text>
</comment>